<dbReference type="AlphaFoldDB" id="A0A8H5FKZ1"/>
<reference evidence="3 4" key="1">
    <citation type="journal article" date="2020" name="ISME J.">
        <title>Uncovering the hidden diversity of litter-decomposition mechanisms in mushroom-forming fungi.</title>
        <authorList>
            <person name="Floudas D."/>
            <person name="Bentzer J."/>
            <person name="Ahren D."/>
            <person name="Johansson T."/>
            <person name="Persson P."/>
            <person name="Tunlid A."/>
        </authorList>
    </citation>
    <scope>NUCLEOTIDE SEQUENCE [LARGE SCALE GENOMIC DNA]</scope>
    <source>
        <strain evidence="3 4">CBS 175.51</strain>
    </source>
</reference>
<dbReference type="Pfam" id="PF00075">
    <property type="entry name" value="RNase_H"/>
    <property type="match status" value="1"/>
</dbReference>
<dbReference type="SUPFAM" id="SSF56672">
    <property type="entry name" value="DNA/RNA polymerases"/>
    <property type="match status" value="1"/>
</dbReference>
<feature type="domain" description="RNase H type-1" evidence="2">
    <location>
        <begin position="438"/>
        <end position="578"/>
    </location>
</feature>
<dbReference type="InterPro" id="IPR005135">
    <property type="entry name" value="Endo/exonuclease/phosphatase"/>
</dbReference>
<dbReference type="SUPFAM" id="SSF56219">
    <property type="entry name" value="DNase I-like"/>
    <property type="match status" value="1"/>
</dbReference>
<dbReference type="CDD" id="cd09280">
    <property type="entry name" value="RNase_HI_eukaryote_like"/>
    <property type="match status" value="1"/>
</dbReference>
<dbReference type="PANTHER" id="PTHR47027:SF20">
    <property type="entry name" value="REVERSE TRANSCRIPTASE-LIKE PROTEIN WITH RNA-DIRECTED DNA POLYMERASE DOMAIN"/>
    <property type="match status" value="1"/>
</dbReference>
<name>A0A8H5FKZ1_9AGAR</name>
<organism evidence="3 4">
    <name type="scientific">Ephemerocybe angulata</name>
    <dbReference type="NCBI Taxonomy" id="980116"/>
    <lineage>
        <taxon>Eukaryota</taxon>
        <taxon>Fungi</taxon>
        <taxon>Dikarya</taxon>
        <taxon>Basidiomycota</taxon>
        <taxon>Agaricomycotina</taxon>
        <taxon>Agaricomycetes</taxon>
        <taxon>Agaricomycetidae</taxon>
        <taxon>Agaricales</taxon>
        <taxon>Agaricineae</taxon>
        <taxon>Psathyrellaceae</taxon>
        <taxon>Ephemerocybe</taxon>
    </lineage>
</organism>
<sequence length="1112" mass="123696">MPSLYARSTHTQPPPRCVHARQVGITFDDFQLVRIGPFPFNPQLSILETLRGHLRAVGWPPGFNHLPNCTILISDISDAWADVDARSIVVRAKTKVRGRQLMEIWNMFVRGGVQACANAVAATFTPENYVGSTSPDPEACTVSVRSWNIKGNFAIRMACSEFVEEIYRYDVNIFQETQMAKEWMGVVVDVPGYTRWSLEREYYGETRHQGGGVVALVREGVGLKMSTALSSPDILVLESPEMVVIGAYILPEGSVWHTFTEESPYECLEDLMAICRASGKLVVVVGDLNARTGESGQRTSADKVTSPRGNALLRACDANEMHILNGLPRFDESSRRKAVVDYAIGNERALAAVANLKIGLERRMWSDHAEIVLNLRVDGRPPLVRRRAKDITRAPRKRMRKPTLPVSTELDRLMVQAVESQLTPDNALRRLYGPVFKETSPIHIYVDGSGIDNGTSRARAGSGVFFGPGSKKNLAVRVPDEQTNGRAEVYAILRALQATHRHQTLVIYSDSEYVIGMVTTWAARKAAIGWQVTNGDILRDIAGLLEERPAAVTFKKVKAHSGNAHNDAADALAKNSADSLPVPSYEPMDWKLRRVDPAGCCCEPCRSKGPILSRDKVRSELGERRGHEGDPTYGKETPADIESALNVAAGHARCRERQREIRMELLNAPTDKEFWQVYKRLWSARAFEESEFTADDLRRVFEERMNPIMPTPASFDQDRLHLNEDAEALLVGDSVDATPLQSFSRVVVMEDIEKAKLRLVGRLDSAAGEDQISYREIMGMDNELLLALCNRCLELKSAPSAWLRTQLVGLLKKDKPKGDPASYRTIGLESCFLKFMMSVVTRRVEEWAESRGALPGSQNGFRKGYRTNNNVLVLQAAVDKAKAQGRPLYAVFVDLTNAFPSAHHATLWLKLRRLGAGGRMFDWLRWIYGEMTYFVLHDGEKSDEFKSSVGILIGDTCSPILWALYMSDLPGFMSRDDGDVSLDGISVTNVEQADDVLLLSMSREGLRRKVEGISRWCQVNFMLFNETKSVVLVFGGKASAGDREPLEFGEGCQLQVVKEVSYLGFLITSTGSSGPLRKHYTVKAQCHEHGIRMCINTTVHLSSQAGYSAFLA</sequence>
<keyword evidence="4" id="KW-1185">Reference proteome</keyword>
<dbReference type="GO" id="GO:0003676">
    <property type="term" value="F:nucleic acid binding"/>
    <property type="evidence" value="ECO:0007669"/>
    <property type="project" value="InterPro"/>
</dbReference>
<dbReference type="SUPFAM" id="SSF53098">
    <property type="entry name" value="Ribonuclease H-like"/>
    <property type="match status" value="1"/>
</dbReference>
<evidence type="ECO:0008006" key="5">
    <source>
        <dbReference type="Google" id="ProtNLM"/>
    </source>
</evidence>
<gene>
    <name evidence="3" type="ORF">D9611_006157</name>
</gene>
<protein>
    <recommendedName>
        <fullName evidence="5">RNase H type-1 domain-containing protein</fullName>
    </recommendedName>
</protein>
<feature type="domain" description="Reverse transcriptase" evidence="1">
    <location>
        <begin position="791"/>
        <end position="1067"/>
    </location>
</feature>
<dbReference type="InterPro" id="IPR000477">
    <property type="entry name" value="RT_dom"/>
</dbReference>
<comment type="caution">
    <text evidence="3">The sequence shown here is derived from an EMBL/GenBank/DDBJ whole genome shotgun (WGS) entry which is preliminary data.</text>
</comment>
<dbReference type="PANTHER" id="PTHR47027">
    <property type="entry name" value="REVERSE TRANSCRIPTASE DOMAIN-CONTAINING PROTEIN"/>
    <property type="match status" value="1"/>
</dbReference>
<dbReference type="InterPro" id="IPR036691">
    <property type="entry name" value="Endo/exonu/phosph_ase_sf"/>
</dbReference>
<accession>A0A8H5FKZ1</accession>
<dbReference type="PROSITE" id="PS50879">
    <property type="entry name" value="RNASE_H_1"/>
    <property type="match status" value="1"/>
</dbReference>
<evidence type="ECO:0000259" key="2">
    <source>
        <dbReference type="PROSITE" id="PS50879"/>
    </source>
</evidence>
<proteinExistence type="predicted"/>
<evidence type="ECO:0000259" key="1">
    <source>
        <dbReference type="PROSITE" id="PS50878"/>
    </source>
</evidence>
<dbReference type="PROSITE" id="PS50878">
    <property type="entry name" value="RT_POL"/>
    <property type="match status" value="1"/>
</dbReference>
<dbReference type="GO" id="GO:0004523">
    <property type="term" value="F:RNA-DNA hybrid ribonuclease activity"/>
    <property type="evidence" value="ECO:0007669"/>
    <property type="project" value="InterPro"/>
</dbReference>
<dbReference type="Proteomes" id="UP000541558">
    <property type="component" value="Unassembled WGS sequence"/>
</dbReference>
<dbReference type="EMBL" id="JAACJK010000002">
    <property type="protein sequence ID" value="KAF5341050.1"/>
    <property type="molecule type" value="Genomic_DNA"/>
</dbReference>
<dbReference type="InterPro" id="IPR043502">
    <property type="entry name" value="DNA/RNA_pol_sf"/>
</dbReference>
<dbReference type="InterPro" id="IPR036397">
    <property type="entry name" value="RNaseH_sf"/>
</dbReference>
<evidence type="ECO:0000313" key="4">
    <source>
        <dbReference type="Proteomes" id="UP000541558"/>
    </source>
</evidence>
<dbReference type="Gene3D" id="3.60.10.10">
    <property type="entry name" value="Endonuclease/exonuclease/phosphatase"/>
    <property type="match status" value="1"/>
</dbReference>
<dbReference type="CDD" id="cd01650">
    <property type="entry name" value="RT_nLTR_like"/>
    <property type="match status" value="1"/>
</dbReference>
<dbReference type="Pfam" id="PF14529">
    <property type="entry name" value="Exo_endo_phos_2"/>
    <property type="match status" value="1"/>
</dbReference>
<dbReference type="Gene3D" id="3.30.420.10">
    <property type="entry name" value="Ribonuclease H-like superfamily/Ribonuclease H"/>
    <property type="match status" value="1"/>
</dbReference>
<dbReference type="Pfam" id="PF00078">
    <property type="entry name" value="RVT_1"/>
    <property type="match status" value="1"/>
</dbReference>
<dbReference type="InterPro" id="IPR012337">
    <property type="entry name" value="RNaseH-like_sf"/>
</dbReference>
<evidence type="ECO:0000313" key="3">
    <source>
        <dbReference type="EMBL" id="KAF5341050.1"/>
    </source>
</evidence>
<dbReference type="InterPro" id="IPR002156">
    <property type="entry name" value="RNaseH_domain"/>
</dbReference>
<dbReference type="OrthoDB" id="245563at2759"/>